<gene>
    <name evidence="1" type="ORF">F4820DRAFT_109162</name>
</gene>
<evidence type="ECO:0000313" key="2">
    <source>
        <dbReference type="Proteomes" id="UP001497700"/>
    </source>
</evidence>
<accession>A0ACB9YMJ5</accession>
<sequence length="312" mass="36541">MAPQTGISASSSASAPTSDNISTGQNANMTTKGRKRKSTEIELSERHQRDKQAKNSDASNESEIICIDDDDDDDDDKEEESKPRLTTPDLEFDYDRSQLRDPRPTPGRVKRPRREKPELTVEFKKRFYIPEPAKPKSRLNSTQGEKLFKQKALLDPSEMFHDLYTCHRKGRTGSPTYDQAGFQLDWKKVDDWMKPRAYNKSSAVKGMSKALERHARERREMYEIFFVDGKGPECEPTYVMDYLRDHVSKDLGIPWHQIGPKQLVEWEKRGFPKQKAEEWWREPNEEWWREPNEEERTRIVKMMEGASLRKDL</sequence>
<reference evidence="1 2" key="1">
    <citation type="journal article" date="2022" name="New Phytol.">
        <title>Ecological generalism drives hyperdiversity of secondary metabolite gene clusters in xylarialean endophytes.</title>
        <authorList>
            <person name="Franco M.E.E."/>
            <person name="Wisecaver J.H."/>
            <person name="Arnold A.E."/>
            <person name="Ju Y.M."/>
            <person name="Slot J.C."/>
            <person name="Ahrendt S."/>
            <person name="Moore L.P."/>
            <person name="Eastman K.E."/>
            <person name="Scott K."/>
            <person name="Konkel Z."/>
            <person name="Mondo S.J."/>
            <person name="Kuo A."/>
            <person name="Hayes R.D."/>
            <person name="Haridas S."/>
            <person name="Andreopoulos B."/>
            <person name="Riley R."/>
            <person name="LaButti K."/>
            <person name="Pangilinan J."/>
            <person name="Lipzen A."/>
            <person name="Amirebrahimi M."/>
            <person name="Yan J."/>
            <person name="Adam C."/>
            <person name="Keymanesh K."/>
            <person name="Ng V."/>
            <person name="Louie K."/>
            <person name="Northen T."/>
            <person name="Drula E."/>
            <person name="Henrissat B."/>
            <person name="Hsieh H.M."/>
            <person name="Youens-Clark K."/>
            <person name="Lutzoni F."/>
            <person name="Miadlikowska J."/>
            <person name="Eastwood D.C."/>
            <person name="Hamelin R.C."/>
            <person name="Grigoriev I.V."/>
            <person name="U'Ren J.M."/>
        </authorList>
    </citation>
    <scope>NUCLEOTIDE SEQUENCE [LARGE SCALE GENOMIC DNA]</scope>
    <source>
        <strain evidence="1 2">CBS 119005</strain>
    </source>
</reference>
<evidence type="ECO:0000313" key="1">
    <source>
        <dbReference type="EMBL" id="KAI4860412.1"/>
    </source>
</evidence>
<keyword evidence="2" id="KW-1185">Reference proteome</keyword>
<dbReference type="EMBL" id="MU393587">
    <property type="protein sequence ID" value="KAI4860412.1"/>
    <property type="molecule type" value="Genomic_DNA"/>
</dbReference>
<dbReference type="Proteomes" id="UP001497700">
    <property type="component" value="Unassembled WGS sequence"/>
</dbReference>
<proteinExistence type="predicted"/>
<protein>
    <submittedName>
        <fullName evidence="1">Uncharacterized protein</fullName>
    </submittedName>
</protein>
<organism evidence="1 2">
    <name type="scientific">Hypoxylon rubiginosum</name>
    <dbReference type="NCBI Taxonomy" id="110542"/>
    <lineage>
        <taxon>Eukaryota</taxon>
        <taxon>Fungi</taxon>
        <taxon>Dikarya</taxon>
        <taxon>Ascomycota</taxon>
        <taxon>Pezizomycotina</taxon>
        <taxon>Sordariomycetes</taxon>
        <taxon>Xylariomycetidae</taxon>
        <taxon>Xylariales</taxon>
        <taxon>Hypoxylaceae</taxon>
        <taxon>Hypoxylon</taxon>
    </lineage>
</organism>
<comment type="caution">
    <text evidence="1">The sequence shown here is derived from an EMBL/GenBank/DDBJ whole genome shotgun (WGS) entry which is preliminary data.</text>
</comment>
<name>A0ACB9YMJ5_9PEZI</name>